<dbReference type="AlphaFoldDB" id="A0A3G4RX03"/>
<keyword evidence="1" id="KW-0614">Plasmid</keyword>
<organism evidence="1">
    <name type="scientific">Escherichia coli</name>
    <dbReference type="NCBI Taxonomy" id="562"/>
    <lineage>
        <taxon>Bacteria</taxon>
        <taxon>Pseudomonadati</taxon>
        <taxon>Pseudomonadota</taxon>
        <taxon>Gammaproteobacteria</taxon>
        <taxon>Enterobacterales</taxon>
        <taxon>Enterobacteriaceae</taxon>
        <taxon>Escherichia</taxon>
    </lineage>
</organism>
<name>A0A3G4RX03_ECOLX</name>
<sequence length="80" mass="8852">MADVIETPFNIALQYPFGRYFLAHPQKNGLNGVMRAAHWSETIAVMVSSGLGYGFQSQQPQCLHGPVPHCGYAQRSRFAV</sequence>
<accession>A0A3G4RX03</accession>
<reference evidence="1" key="1">
    <citation type="journal article" date="2018" name="Vet. Microbiol.">
        <title>Characterization of plasmids harboring blaCTX-M genes in Escherichia coli from French pigs.</title>
        <authorList>
            <person name="Lucas P."/>
            <person name="Jouy E."/>
            <person name="Le Devendec L."/>
            <person name="de Boisseson C."/>
            <person name="Perrin-Guyomard A."/>
            <person name="Jove T."/>
            <person name="Blanchard Y."/>
            <person name="Touzain F."/>
            <person name="Kempf I."/>
        </authorList>
    </citation>
    <scope>NUCLEOTIDE SEQUENCE</scope>
    <source>
        <strain evidence="1">17-462F</strain>
        <plasmid evidence="1">p17-462F</plasmid>
    </source>
</reference>
<geneLocation type="plasmid" evidence="1">
    <name>p17-462F</name>
</geneLocation>
<evidence type="ECO:0000313" key="1">
    <source>
        <dbReference type="EMBL" id="AYU70193.1"/>
    </source>
</evidence>
<gene>
    <name evidence="1" type="ORF">D0378_00215</name>
</gene>
<dbReference type="EMBL" id="MH847617">
    <property type="protein sequence ID" value="AYU70193.1"/>
    <property type="molecule type" value="Genomic_DNA"/>
</dbReference>
<protein>
    <submittedName>
        <fullName evidence="1">Uncharacterized protein</fullName>
    </submittedName>
</protein>
<proteinExistence type="predicted"/>